<protein>
    <submittedName>
        <fullName evidence="1">Uncharacterized protein</fullName>
    </submittedName>
</protein>
<dbReference type="Proteomes" id="UP000309594">
    <property type="component" value="Unassembled WGS sequence"/>
</dbReference>
<dbReference type="AlphaFoldDB" id="A0A4U1G5D7"/>
<reference evidence="1 2" key="1">
    <citation type="submission" date="2019-04" db="EMBL/GenBank/DDBJ databases">
        <title>Pedobacter sp. RP-1-16 sp. nov., isolated from Arctic soil.</title>
        <authorList>
            <person name="Dahal R.H."/>
            <person name="Kim D.-U."/>
        </authorList>
    </citation>
    <scope>NUCLEOTIDE SEQUENCE [LARGE SCALE GENOMIC DNA]</scope>
    <source>
        <strain evidence="1 2">RP-1-16</strain>
    </source>
</reference>
<name>A0A4U1G5D7_9SPHI</name>
<evidence type="ECO:0000313" key="1">
    <source>
        <dbReference type="EMBL" id="TKC57693.1"/>
    </source>
</evidence>
<accession>A0A4U1G5D7</accession>
<organism evidence="1 2">
    <name type="scientific">Pedobacter hiemivivus</name>
    <dbReference type="NCBI Taxonomy" id="2530454"/>
    <lineage>
        <taxon>Bacteria</taxon>
        <taxon>Pseudomonadati</taxon>
        <taxon>Bacteroidota</taxon>
        <taxon>Sphingobacteriia</taxon>
        <taxon>Sphingobacteriales</taxon>
        <taxon>Sphingobacteriaceae</taxon>
        <taxon>Pedobacter</taxon>
    </lineage>
</organism>
<dbReference type="RefSeq" id="WP_136881614.1">
    <property type="nucleotide sequence ID" value="NZ_SWDX01000009.1"/>
</dbReference>
<dbReference type="EMBL" id="SWDX01000009">
    <property type="protein sequence ID" value="TKC57693.1"/>
    <property type="molecule type" value="Genomic_DNA"/>
</dbReference>
<sequence>MVCALSFSVAIMKGRTVRIIVHEPSDWDKGNLFGTVISDRGGKKLLVEVGKYLLQLVPRNENETFKPLMQYYSVMVDGVFLDEDGTVMDGGIYGSVTID</sequence>
<comment type="caution">
    <text evidence="1">The sequence shown here is derived from an EMBL/GenBank/DDBJ whole genome shotgun (WGS) entry which is preliminary data.</text>
</comment>
<proteinExistence type="predicted"/>
<gene>
    <name evidence="1" type="ORF">FBD94_20690</name>
</gene>
<evidence type="ECO:0000313" key="2">
    <source>
        <dbReference type="Proteomes" id="UP000309594"/>
    </source>
</evidence>